<gene>
    <name evidence="1" type="ORF">H9761_06375</name>
</gene>
<comment type="caution">
    <text evidence="1">The sequence shown here is derived from an EMBL/GenBank/DDBJ whole genome shotgun (WGS) entry which is preliminary data.</text>
</comment>
<evidence type="ECO:0000313" key="2">
    <source>
        <dbReference type="Proteomes" id="UP000823891"/>
    </source>
</evidence>
<evidence type="ECO:0000313" key="1">
    <source>
        <dbReference type="EMBL" id="HJC23313.1"/>
    </source>
</evidence>
<accession>A0A9D2NDV1</accession>
<proteinExistence type="predicted"/>
<name>A0A9D2NDV1_9FIRM</name>
<reference evidence="1" key="2">
    <citation type="submission" date="2021-04" db="EMBL/GenBank/DDBJ databases">
        <authorList>
            <person name="Gilroy R."/>
        </authorList>
    </citation>
    <scope>NUCLEOTIDE SEQUENCE</scope>
    <source>
        <strain evidence="1">USAMLcec2-132</strain>
    </source>
</reference>
<organism evidence="1 2">
    <name type="scientific">Candidatus Eisenbergiella merdavium</name>
    <dbReference type="NCBI Taxonomy" id="2838551"/>
    <lineage>
        <taxon>Bacteria</taxon>
        <taxon>Bacillati</taxon>
        <taxon>Bacillota</taxon>
        <taxon>Clostridia</taxon>
        <taxon>Lachnospirales</taxon>
        <taxon>Lachnospiraceae</taxon>
        <taxon>Eisenbergiella</taxon>
    </lineage>
</organism>
<reference evidence="1" key="1">
    <citation type="journal article" date="2021" name="PeerJ">
        <title>Extensive microbial diversity within the chicken gut microbiome revealed by metagenomics and culture.</title>
        <authorList>
            <person name="Gilroy R."/>
            <person name="Ravi A."/>
            <person name="Getino M."/>
            <person name="Pursley I."/>
            <person name="Horton D.L."/>
            <person name="Alikhan N.F."/>
            <person name="Baker D."/>
            <person name="Gharbi K."/>
            <person name="Hall N."/>
            <person name="Watson M."/>
            <person name="Adriaenssens E.M."/>
            <person name="Foster-Nyarko E."/>
            <person name="Jarju S."/>
            <person name="Secka A."/>
            <person name="Antonio M."/>
            <person name="Oren A."/>
            <person name="Chaudhuri R.R."/>
            <person name="La Ragione R."/>
            <person name="Hildebrand F."/>
            <person name="Pallen M.J."/>
        </authorList>
    </citation>
    <scope>NUCLEOTIDE SEQUENCE</scope>
    <source>
        <strain evidence="1">USAMLcec2-132</strain>
    </source>
</reference>
<dbReference type="Proteomes" id="UP000823891">
    <property type="component" value="Unassembled WGS sequence"/>
</dbReference>
<protein>
    <submittedName>
        <fullName evidence="1">Uncharacterized protein</fullName>
    </submittedName>
</protein>
<sequence>MRIFLEKVHFFRFFLQGIAPAPNWPYNEKGGSAEDFSAAPVGRLCAAVIYEEERHYAQDSAGG</sequence>
<dbReference type="EMBL" id="DWWS01000021">
    <property type="protein sequence ID" value="HJC23313.1"/>
    <property type="molecule type" value="Genomic_DNA"/>
</dbReference>
<dbReference type="AlphaFoldDB" id="A0A9D2NDV1"/>